<reference evidence="2" key="1">
    <citation type="journal article" date="2015" name="Front. Microbiol.">
        <title>Combining genomic sequencing methods to explore viral diversity and reveal potential virus-host interactions.</title>
        <authorList>
            <person name="Chow C.E."/>
            <person name="Winget D.M."/>
            <person name="White R.A.III."/>
            <person name="Hallam S.J."/>
            <person name="Suttle C.A."/>
        </authorList>
    </citation>
    <scope>NUCLEOTIDE SEQUENCE</scope>
    <source>
        <strain evidence="2">Anoxic2_1</strain>
    </source>
</reference>
<protein>
    <submittedName>
        <fullName evidence="2">Uncharacterized protein</fullName>
    </submittedName>
</protein>
<evidence type="ECO:0000256" key="1">
    <source>
        <dbReference type="SAM" id="Phobius"/>
    </source>
</evidence>
<evidence type="ECO:0000313" key="2">
    <source>
        <dbReference type="EMBL" id="AKH46571.1"/>
    </source>
</evidence>
<keyword evidence="1" id="KW-0812">Transmembrane</keyword>
<accession>A0A0F7L6B5</accession>
<keyword evidence="1" id="KW-0472">Membrane</keyword>
<organism evidence="2">
    <name type="scientific">uncultured marine virus</name>
    <dbReference type="NCBI Taxonomy" id="186617"/>
    <lineage>
        <taxon>Viruses</taxon>
        <taxon>environmental samples</taxon>
    </lineage>
</organism>
<name>A0A0F7L6B5_9VIRU</name>
<dbReference type="EMBL" id="KR029585">
    <property type="protein sequence ID" value="AKH46571.1"/>
    <property type="molecule type" value="Genomic_DNA"/>
</dbReference>
<proteinExistence type="predicted"/>
<reference evidence="2" key="2">
    <citation type="submission" date="2015-03" db="EMBL/GenBank/DDBJ databases">
        <authorList>
            <person name="Chow C.-E.T."/>
            <person name="Winget D.M."/>
            <person name="White R.A.III."/>
            <person name="Hallam S.J."/>
            <person name="Suttle C.A."/>
        </authorList>
    </citation>
    <scope>NUCLEOTIDE SEQUENCE</scope>
    <source>
        <strain evidence="2">Anoxic2_1</strain>
    </source>
</reference>
<keyword evidence="1" id="KW-1133">Transmembrane helix</keyword>
<feature type="transmembrane region" description="Helical" evidence="1">
    <location>
        <begin position="32"/>
        <end position="50"/>
    </location>
</feature>
<sequence>MRLRCSELPRGNLRLRLGRTAARMVLRSPSRVCSLLGFGFTSLLFVALTGR</sequence>